<organism evidence="1 2">
    <name type="scientific">Blautia intestinalis</name>
    <dbReference type="NCBI Taxonomy" id="2763028"/>
    <lineage>
        <taxon>Bacteria</taxon>
        <taxon>Bacillati</taxon>
        <taxon>Bacillota</taxon>
        <taxon>Clostridia</taxon>
        <taxon>Lachnospirales</taxon>
        <taxon>Lachnospiraceae</taxon>
        <taxon>Blautia</taxon>
    </lineage>
</organism>
<keyword evidence="2" id="KW-1185">Reference proteome</keyword>
<comment type="caution">
    <text evidence="1">The sequence shown here is derived from an EMBL/GenBank/DDBJ whole genome shotgun (WGS) entry which is preliminary data.</text>
</comment>
<evidence type="ECO:0000313" key="2">
    <source>
        <dbReference type="Proteomes" id="UP000633936"/>
    </source>
</evidence>
<name>A0ABR7I5F1_9FIRM</name>
<dbReference type="Pfam" id="PF14022">
    <property type="entry name" value="DUF4238"/>
    <property type="match status" value="1"/>
</dbReference>
<protein>
    <submittedName>
        <fullName evidence="1">DUF4238 domain-containing protein</fullName>
    </submittedName>
</protein>
<dbReference type="EMBL" id="JACOQE010000015">
    <property type="protein sequence ID" value="MBC5741752.1"/>
    <property type="molecule type" value="Genomic_DNA"/>
</dbReference>
<accession>A0ABR7I5F1</accession>
<sequence length="309" mass="35828">MEKVRRQHYVPRMYLKRFGYGNIGDEYISVLKLDNGTVLDNRKVENFAVANYFYDADKEQIAEILKEDLKVFPELCDNENLSDDQFTEHVLAREESAISKMLNELQEDLSTIHISSNRNLMIIFLHSLAYRTKQFRDQMDAINNKTEKWLSSMCDNLGLDEETKKKTIEINCSTGKNTQLYQILGIKPVLETMQMLQYNYEWYEAVNNTELDFVISDNPAQTVRNGFNDICIPVSSNKAIIFRIKDKTAPLISKDMPENGIINLSLNSVIAYNCMQLAMGQKFLFGTSNTIKYMKKMWEARSAGRNKRK</sequence>
<dbReference type="Proteomes" id="UP000633936">
    <property type="component" value="Unassembled WGS sequence"/>
</dbReference>
<gene>
    <name evidence="1" type="ORF">H8Z79_15255</name>
</gene>
<evidence type="ECO:0000313" key="1">
    <source>
        <dbReference type="EMBL" id="MBC5741752.1"/>
    </source>
</evidence>
<dbReference type="InterPro" id="IPR025332">
    <property type="entry name" value="DUF4238"/>
</dbReference>
<reference evidence="1 2" key="1">
    <citation type="submission" date="2020-08" db="EMBL/GenBank/DDBJ databases">
        <title>Genome public.</title>
        <authorList>
            <person name="Liu C."/>
            <person name="Sun Q."/>
        </authorList>
    </citation>
    <scope>NUCLEOTIDE SEQUENCE [LARGE SCALE GENOMIC DNA]</scope>
    <source>
        <strain evidence="1 2">27-44</strain>
    </source>
</reference>
<proteinExistence type="predicted"/>
<dbReference type="RefSeq" id="WP_118071765.1">
    <property type="nucleotide sequence ID" value="NZ_JACOQE010000015.1"/>
</dbReference>